<dbReference type="Pfam" id="PF13280">
    <property type="entry name" value="WYL"/>
    <property type="match status" value="1"/>
</dbReference>
<gene>
    <name evidence="3" type="ORF">DPM12_03620</name>
</gene>
<evidence type="ECO:0000259" key="1">
    <source>
        <dbReference type="Pfam" id="PF13280"/>
    </source>
</evidence>
<feature type="domain" description="WCX" evidence="2">
    <location>
        <begin position="264"/>
        <end position="309"/>
    </location>
</feature>
<dbReference type="PANTHER" id="PTHR34580">
    <property type="match status" value="1"/>
</dbReference>
<accession>A0A329R356</accession>
<evidence type="ECO:0000313" key="4">
    <source>
        <dbReference type="Proteomes" id="UP000250462"/>
    </source>
</evidence>
<name>A0A329R356_9ACTN</name>
<sequence length="325" mass="36100">MPGGRDQVGPLERLTRILLALDDAEPHGLDSAELVGIARYGSASEAIRQLNRDLNALRAIGWDIRNVGDHGKEGRYRLHARDTRLRVELASEHQVQLVRAALVAGATDFGEKLGDDIIDSQNLTNAPSRVETSAIHAHDPHRSGHDALDKAAYAVENRCLLRFVYKRRRRIVHPYLIHPGASGWYLVGSEDGDTTTKRFVTGRMSRVTVDEPDTATVSDDSPYDELNPLTWKIDEPTDVIVETSVEHEPHVKMMLGAPTSKAVDGEVVRLVIPVTHRAAFRARLYELGERARVLAPSNVRAEIIAELEQFDQVNPNIVTIARSRS</sequence>
<keyword evidence="4" id="KW-1185">Reference proteome</keyword>
<dbReference type="PROSITE" id="PS52050">
    <property type="entry name" value="WYL"/>
    <property type="match status" value="1"/>
</dbReference>
<dbReference type="AlphaFoldDB" id="A0A329R356"/>
<protein>
    <submittedName>
        <fullName evidence="3">Uncharacterized protein</fullName>
    </submittedName>
</protein>
<dbReference type="PANTHER" id="PTHR34580:SF1">
    <property type="entry name" value="PROTEIN PAFC"/>
    <property type="match status" value="1"/>
</dbReference>
<dbReference type="InterPro" id="IPR051534">
    <property type="entry name" value="CBASS_pafABC_assoc_protein"/>
</dbReference>
<feature type="domain" description="WYL" evidence="1">
    <location>
        <begin position="147"/>
        <end position="209"/>
    </location>
</feature>
<dbReference type="Proteomes" id="UP000250462">
    <property type="component" value="Unassembled WGS sequence"/>
</dbReference>
<evidence type="ECO:0000259" key="2">
    <source>
        <dbReference type="Pfam" id="PF25583"/>
    </source>
</evidence>
<reference evidence="3 4" key="1">
    <citation type="submission" date="2018-06" db="EMBL/GenBank/DDBJ databases">
        <title>Phytoactinopolyspora halophila sp. nov., a novel halophilic actinomycete isolated from a saline soil in China.</title>
        <authorList>
            <person name="Tang S.-K."/>
        </authorList>
    </citation>
    <scope>NUCLEOTIDE SEQUENCE [LARGE SCALE GENOMIC DNA]</scope>
    <source>
        <strain evidence="3 4">YIM 96934</strain>
    </source>
</reference>
<dbReference type="RefSeq" id="WP_112256900.1">
    <property type="nucleotide sequence ID" value="NZ_QMIG01000002.1"/>
</dbReference>
<dbReference type="EMBL" id="QMIG01000002">
    <property type="protein sequence ID" value="RAW17942.1"/>
    <property type="molecule type" value="Genomic_DNA"/>
</dbReference>
<dbReference type="InterPro" id="IPR026881">
    <property type="entry name" value="WYL_dom"/>
</dbReference>
<dbReference type="Pfam" id="PF25583">
    <property type="entry name" value="WCX"/>
    <property type="match status" value="1"/>
</dbReference>
<dbReference type="OrthoDB" id="5176814at2"/>
<dbReference type="InterPro" id="IPR057727">
    <property type="entry name" value="WCX_dom"/>
</dbReference>
<organism evidence="3 4">
    <name type="scientific">Phytoactinopolyspora halophila</name>
    <dbReference type="NCBI Taxonomy" id="1981511"/>
    <lineage>
        <taxon>Bacteria</taxon>
        <taxon>Bacillati</taxon>
        <taxon>Actinomycetota</taxon>
        <taxon>Actinomycetes</taxon>
        <taxon>Jiangellales</taxon>
        <taxon>Jiangellaceae</taxon>
        <taxon>Phytoactinopolyspora</taxon>
    </lineage>
</organism>
<comment type="caution">
    <text evidence="3">The sequence shown here is derived from an EMBL/GenBank/DDBJ whole genome shotgun (WGS) entry which is preliminary data.</text>
</comment>
<proteinExistence type="predicted"/>
<evidence type="ECO:0000313" key="3">
    <source>
        <dbReference type="EMBL" id="RAW17942.1"/>
    </source>
</evidence>